<name>A0ABW0LHR5_9BACI</name>
<evidence type="ECO:0008006" key="4">
    <source>
        <dbReference type="Google" id="ProtNLM"/>
    </source>
</evidence>
<dbReference type="EMBL" id="JBHSMC010000003">
    <property type="protein sequence ID" value="MFC5464093.1"/>
    <property type="molecule type" value="Genomic_DNA"/>
</dbReference>
<proteinExistence type="predicted"/>
<keyword evidence="3" id="KW-1185">Reference proteome</keyword>
<reference evidence="3" key="1">
    <citation type="journal article" date="2019" name="Int. J. Syst. Evol. Microbiol.">
        <title>The Global Catalogue of Microorganisms (GCM) 10K type strain sequencing project: providing services to taxonomists for standard genome sequencing and annotation.</title>
        <authorList>
            <consortium name="The Broad Institute Genomics Platform"/>
            <consortium name="The Broad Institute Genome Sequencing Center for Infectious Disease"/>
            <person name="Wu L."/>
            <person name="Ma J."/>
        </authorList>
    </citation>
    <scope>NUCLEOTIDE SEQUENCE [LARGE SCALE GENOMIC DNA]</scope>
    <source>
        <strain evidence="3">CGMCC 1.12237</strain>
    </source>
</reference>
<evidence type="ECO:0000313" key="3">
    <source>
        <dbReference type="Proteomes" id="UP001596147"/>
    </source>
</evidence>
<evidence type="ECO:0000313" key="2">
    <source>
        <dbReference type="EMBL" id="MFC5464093.1"/>
    </source>
</evidence>
<feature type="region of interest" description="Disordered" evidence="1">
    <location>
        <begin position="55"/>
        <end position="80"/>
    </location>
</feature>
<protein>
    <recommendedName>
        <fullName evidence="4">Transporter</fullName>
    </recommendedName>
</protein>
<gene>
    <name evidence="2" type="ORF">ACFPM4_04900</name>
</gene>
<comment type="caution">
    <text evidence="2">The sequence shown here is derived from an EMBL/GenBank/DDBJ whole genome shotgun (WGS) entry which is preliminary data.</text>
</comment>
<evidence type="ECO:0000256" key="1">
    <source>
        <dbReference type="SAM" id="MobiDB-lite"/>
    </source>
</evidence>
<dbReference type="Proteomes" id="UP001596147">
    <property type="component" value="Unassembled WGS sequence"/>
</dbReference>
<dbReference type="RefSeq" id="WP_382348414.1">
    <property type="nucleotide sequence ID" value="NZ_JBHSMC010000003.1"/>
</dbReference>
<accession>A0ABW0LHR5</accession>
<sequence>MYPNYLPMYYEYPYHVEENSPYEEHNSYHSEYDERQLGGIPPFFPPFFPPMFPTPGQGPGIGPGPGGPGQGAGAPTTPPPSFVPTQAQTFAVDPGGIRRCMFRFTYVWLRRNQQFWFYPIFVGRNSVAGFRWTGFNWVYFGISLRQIESFTCV</sequence>
<organism evidence="2 3">
    <name type="scientific">Lederbergia graminis</name>
    <dbReference type="NCBI Taxonomy" id="735518"/>
    <lineage>
        <taxon>Bacteria</taxon>
        <taxon>Bacillati</taxon>
        <taxon>Bacillota</taxon>
        <taxon>Bacilli</taxon>
        <taxon>Bacillales</taxon>
        <taxon>Bacillaceae</taxon>
        <taxon>Lederbergia</taxon>
    </lineage>
</organism>
<feature type="compositionally biased region" description="Gly residues" evidence="1">
    <location>
        <begin position="57"/>
        <end position="72"/>
    </location>
</feature>